<accession>A0A2P6PY33</accession>
<evidence type="ECO:0000313" key="6">
    <source>
        <dbReference type="Proteomes" id="UP000238479"/>
    </source>
</evidence>
<dbReference type="InterPro" id="IPR002902">
    <property type="entry name" value="GNK2"/>
</dbReference>
<feature type="signal peptide" evidence="3">
    <location>
        <begin position="1"/>
        <end position="26"/>
    </location>
</feature>
<evidence type="ECO:0000313" key="5">
    <source>
        <dbReference type="EMBL" id="PRQ26845.1"/>
    </source>
</evidence>
<feature type="chain" id="PRO_5015156195" evidence="3">
    <location>
        <begin position="27"/>
        <end position="274"/>
    </location>
</feature>
<evidence type="ECO:0000256" key="1">
    <source>
        <dbReference type="ARBA" id="ARBA00022729"/>
    </source>
</evidence>
<keyword evidence="6" id="KW-1185">Reference proteome</keyword>
<keyword evidence="2" id="KW-0677">Repeat</keyword>
<evidence type="ECO:0000256" key="3">
    <source>
        <dbReference type="SAM" id="SignalP"/>
    </source>
</evidence>
<protein>
    <submittedName>
        <fullName evidence="5">Putative Gnk2-like domain-containing protein</fullName>
    </submittedName>
</protein>
<dbReference type="Proteomes" id="UP000238479">
    <property type="component" value="Chromosome 6"/>
</dbReference>
<dbReference type="EMBL" id="PDCK01000044">
    <property type="protein sequence ID" value="PRQ26845.1"/>
    <property type="molecule type" value="Genomic_DNA"/>
</dbReference>
<dbReference type="CDD" id="cd23509">
    <property type="entry name" value="Gnk2-like"/>
    <property type="match status" value="2"/>
</dbReference>
<organism evidence="5 6">
    <name type="scientific">Rosa chinensis</name>
    <name type="common">China rose</name>
    <dbReference type="NCBI Taxonomy" id="74649"/>
    <lineage>
        <taxon>Eukaryota</taxon>
        <taxon>Viridiplantae</taxon>
        <taxon>Streptophyta</taxon>
        <taxon>Embryophyta</taxon>
        <taxon>Tracheophyta</taxon>
        <taxon>Spermatophyta</taxon>
        <taxon>Magnoliopsida</taxon>
        <taxon>eudicotyledons</taxon>
        <taxon>Gunneridae</taxon>
        <taxon>Pentapetalae</taxon>
        <taxon>rosids</taxon>
        <taxon>fabids</taxon>
        <taxon>Rosales</taxon>
        <taxon>Rosaceae</taxon>
        <taxon>Rosoideae</taxon>
        <taxon>Rosoideae incertae sedis</taxon>
        <taxon>Rosa</taxon>
    </lineage>
</organism>
<evidence type="ECO:0000259" key="4">
    <source>
        <dbReference type="PROSITE" id="PS51473"/>
    </source>
</evidence>
<sequence>MVSSSSSSRLFLSLIELVLLVGQALDQPYFLYNLCINETGNYTAGNGNGYSFYNSNSSFGENSDKVYALGLCRGDVEANDCGSCLSDARYCLTAACPVQKESIGWGEPKNCSFLRTWNLQNVSSTLVEEFNQKLQPLLERLSSQVAEGGIDRKFVVGWQNTSAANVTIYGLAQCTPDLSAQECTECFQTALAKITVCCLGKFGGRVIKPSCNLRYEIYSFVNIAAVAPTPSSPLATPASPPPLLSGIFPIHNFIHHLFCHHIYVAIPDILFTFL</sequence>
<dbReference type="FunFam" id="3.30.430.20:FF:000002">
    <property type="entry name" value="Cysteine-rich receptor-like protein kinase 10"/>
    <property type="match status" value="1"/>
</dbReference>
<dbReference type="OMA" id="GMISACC"/>
<feature type="domain" description="Gnk2-homologous" evidence="4">
    <location>
        <begin position="110"/>
        <end position="220"/>
    </location>
</feature>
<comment type="caution">
    <text evidence="5">The sequence shown here is derived from an EMBL/GenBank/DDBJ whole genome shotgun (WGS) entry which is preliminary data.</text>
</comment>
<dbReference type="Pfam" id="PF01657">
    <property type="entry name" value="Stress-antifung"/>
    <property type="match status" value="2"/>
</dbReference>
<dbReference type="STRING" id="74649.A0A2P6PY33"/>
<dbReference type="AlphaFoldDB" id="A0A2P6PY33"/>
<dbReference type="PROSITE" id="PS51473">
    <property type="entry name" value="GNK2"/>
    <property type="match status" value="1"/>
</dbReference>
<gene>
    <name evidence="5" type="ORF">RchiOBHm_Chr6g0299001</name>
</gene>
<dbReference type="PANTHER" id="PTHR32099">
    <property type="entry name" value="CYSTEINE-RICH REPEAT SECRETORY PROTEIN"/>
    <property type="match status" value="1"/>
</dbReference>
<reference evidence="5 6" key="1">
    <citation type="journal article" date="2018" name="Nat. Genet.">
        <title>The Rosa genome provides new insights in the design of modern roses.</title>
        <authorList>
            <person name="Bendahmane M."/>
        </authorList>
    </citation>
    <scope>NUCLEOTIDE SEQUENCE [LARGE SCALE GENOMIC DNA]</scope>
    <source>
        <strain evidence="6">cv. Old Blush</strain>
    </source>
</reference>
<keyword evidence="1 3" id="KW-0732">Signal</keyword>
<proteinExistence type="predicted"/>
<dbReference type="Gene3D" id="3.30.430.20">
    <property type="entry name" value="Gnk2 domain, C-X8-C-X2-C motif"/>
    <property type="match status" value="2"/>
</dbReference>
<name>A0A2P6PY33_ROSCH</name>
<dbReference type="PANTHER" id="PTHR32099:SF103">
    <property type="entry name" value="GNK2-HOMOLOGOUS DOMAIN-CONTAINING PROTEIN"/>
    <property type="match status" value="1"/>
</dbReference>
<dbReference type="InterPro" id="IPR038408">
    <property type="entry name" value="GNK2_sf"/>
</dbReference>
<dbReference type="Gramene" id="PRQ26845">
    <property type="protein sequence ID" value="PRQ26845"/>
    <property type="gene ID" value="RchiOBHm_Chr6g0299001"/>
</dbReference>
<evidence type="ECO:0000256" key="2">
    <source>
        <dbReference type="ARBA" id="ARBA00022737"/>
    </source>
</evidence>